<feature type="compositionally biased region" description="Low complexity" evidence="1">
    <location>
        <begin position="306"/>
        <end position="319"/>
    </location>
</feature>
<dbReference type="PANTHER" id="PTHR31972">
    <property type="entry name" value="EXPRESSED PROTEIN"/>
    <property type="match status" value="1"/>
</dbReference>
<gene>
    <name evidence="2" type="ORF">J5N97_027022</name>
</gene>
<feature type="region of interest" description="Disordered" evidence="1">
    <location>
        <begin position="290"/>
        <end position="319"/>
    </location>
</feature>
<dbReference type="Pfam" id="PF05910">
    <property type="entry name" value="DUF868"/>
    <property type="match status" value="1"/>
</dbReference>
<dbReference type="Proteomes" id="UP001085076">
    <property type="component" value="Miscellaneous, Linkage group lg08"/>
</dbReference>
<dbReference type="AlphaFoldDB" id="A0A9D5H782"/>
<organism evidence="2 3">
    <name type="scientific">Dioscorea zingiberensis</name>
    <dbReference type="NCBI Taxonomy" id="325984"/>
    <lineage>
        <taxon>Eukaryota</taxon>
        <taxon>Viridiplantae</taxon>
        <taxon>Streptophyta</taxon>
        <taxon>Embryophyta</taxon>
        <taxon>Tracheophyta</taxon>
        <taxon>Spermatophyta</taxon>
        <taxon>Magnoliopsida</taxon>
        <taxon>Liliopsida</taxon>
        <taxon>Dioscoreales</taxon>
        <taxon>Dioscoreaceae</taxon>
        <taxon>Dioscorea</taxon>
    </lineage>
</organism>
<keyword evidence="3" id="KW-1185">Reference proteome</keyword>
<evidence type="ECO:0000313" key="2">
    <source>
        <dbReference type="EMBL" id="KAJ0965884.1"/>
    </source>
</evidence>
<reference evidence="2" key="2">
    <citation type="journal article" date="2022" name="Hortic Res">
        <title>The genome of Dioscorea zingiberensis sheds light on the biosynthesis, origin and evolution of the medicinally important diosgenin saponins.</title>
        <authorList>
            <person name="Li Y."/>
            <person name="Tan C."/>
            <person name="Li Z."/>
            <person name="Guo J."/>
            <person name="Li S."/>
            <person name="Chen X."/>
            <person name="Wang C."/>
            <person name="Dai X."/>
            <person name="Yang H."/>
            <person name="Song W."/>
            <person name="Hou L."/>
            <person name="Xu J."/>
            <person name="Tong Z."/>
            <person name="Xu A."/>
            <person name="Yuan X."/>
            <person name="Wang W."/>
            <person name="Yang Q."/>
            <person name="Chen L."/>
            <person name="Sun Z."/>
            <person name="Wang K."/>
            <person name="Pan B."/>
            <person name="Chen J."/>
            <person name="Bao Y."/>
            <person name="Liu F."/>
            <person name="Qi X."/>
            <person name="Gang D.R."/>
            <person name="Wen J."/>
            <person name="Li J."/>
        </authorList>
    </citation>
    <scope>NUCLEOTIDE SEQUENCE</scope>
    <source>
        <strain evidence="2">Dzin_1.0</strain>
    </source>
</reference>
<reference evidence="2" key="1">
    <citation type="submission" date="2021-03" db="EMBL/GenBank/DDBJ databases">
        <authorList>
            <person name="Li Z."/>
            <person name="Yang C."/>
        </authorList>
    </citation>
    <scope>NUCLEOTIDE SEQUENCE</scope>
    <source>
        <strain evidence="2">Dzin_1.0</strain>
        <tissue evidence="2">Leaf</tissue>
    </source>
</reference>
<dbReference type="InterPro" id="IPR008586">
    <property type="entry name" value="DUF868_pln"/>
</dbReference>
<dbReference type="PANTHER" id="PTHR31972:SF3">
    <property type="entry name" value="OS09G0416600 PROTEIN"/>
    <property type="match status" value="1"/>
</dbReference>
<evidence type="ECO:0000256" key="1">
    <source>
        <dbReference type="SAM" id="MobiDB-lite"/>
    </source>
</evidence>
<sequence>MSGAFRCCFRPAGSSPATTPAGPTVATSVYKTTKGLVALSWSRTLLGLSLRIDLRLHDSPAITFRVRPRLLWRRNGRRRLPLPDSSRSLSLSWDLSHAVFPSSSSSPEPSHFSLSLSLDSLPLLLLGDPSSPPSLISRRERIVLSDSHPFKTTARFAGRDHEISISINLHTGGERVSSSEAKKEKKDREAEMKLWIDGEMALHVRRIKWKFRGSERVDLNGFRIRVSWDLHNWFFSQPGSEPDEMGRAVLLIRFENGDGSGDGEGYFGKGLEGAFKESEGCFGKSWDWSNSSSGENGKNCGSRRMTSSSSSASSSSASSASTSSVLEWASAEEAQLKSAQGFSLLVYAWR</sequence>
<evidence type="ECO:0000313" key="3">
    <source>
        <dbReference type="Proteomes" id="UP001085076"/>
    </source>
</evidence>
<dbReference type="EMBL" id="JAGGNH010000008">
    <property type="protein sequence ID" value="KAJ0965884.1"/>
    <property type="molecule type" value="Genomic_DNA"/>
</dbReference>
<proteinExistence type="predicted"/>
<name>A0A9D5H782_9LILI</name>
<comment type="caution">
    <text evidence="2">The sequence shown here is derived from an EMBL/GenBank/DDBJ whole genome shotgun (WGS) entry which is preliminary data.</text>
</comment>
<dbReference type="OrthoDB" id="1894291at2759"/>
<protein>
    <submittedName>
        <fullName evidence="2">Uncharacterized protein</fullName>
    </submittedName>
</protein>
<accession>A0A9D5H782</accession>